<dbReference type="GO" id="GO:0051321">
    <property type="term" value="P:meiotic cell cycle"/>
    <property type="evidence" value="ECO:0007669"/>
    <property type="project" value="UniProtKB-UniRule"/>
</dbReference>
<dbReference type="GO" id="GO:1904262">
    <property type="term" value="P:negative regulation of TORC1 signaling"/>
    <property type="evidence" value="ECO:0007669"/>
    <property type="project" value="TreeGrafter"/>
</dbReference>
<keyword evidence="2" id="KW-0732">Signal</keyword>
<feature type="region of interest" description="Disordered" evidence="3">
    <location>
        <begin position="338"/>
        <end position="428"/>
    </location>
</feature>
<feature type="compositionally biased region" description="Polar residues" evidence="3">
    <location>
        <begin position="938"/>
        <end position="960"/>
    </location>
</feature>
<feature type="compositionally biased region" description="Polar residues" evidence="3">
    <location>
        <begin position="414"/>
        <end position="428"/>
    </location>
</feature>
<dbReference type="AlphaFoldDB" id="A0A0P1BA24"/>
<evidence type="ECO:0000259" key="4">
    <source>
        <dbReference type="Pfam" id="PF24064"/>
    </source>
</evidence>
<evidence type="ECO:0000313" key="6">
    <source>
        <dbReference type="Proteomes" id="UP000054845"/>
    </source>
</evidence>
<feature type="domain" description="GATOR1 complex protein NPRL3 C-terminal HTH" evidence="4">
    <location>
        <begin position="1117"/>
        <end position="1179"/>
    </location>
</feature>
<dbReference type="EMBL" id="CCYA01000118">
    <property type="protein sequence ID" value="CEH12215.1"/>
    <property type="molecule type" value="Genomic_DNA"/>
</dbReference>
<dbReference type="Pfam" id="PF24064">
    <property type="entry name" value="HTH_NPRL3"/>
    <property type="match status" value="1"/>
</dbReference>
<feature type="region of interest" description="Disordered" evidence="3">
    <location>
        <begin position="1023"/>
        <end position="1091"/>
    </location>
</feature>
<feature type="region of interest" description="Disordered" evidence="3">
    <location>
        <begin position="898"/>
        <end position="923"/>
    </location>
</feature>
<dbReference type="PANTHER" id="PTHR13153">
    <property type="entry name" value="CGTHBA PROTEIN -14 GENE PROTEIN"/>
    <property type="match status" value="1"/>
</dbReference>
<feature type="region of interest" description="Disordered" evidence="3">
    <location>
        <begin position="935"/>
        <end position="1005"/>
    </location>
</feature>
<name>A0A0P1BA24_9BASI</name>
<dbReference type="GO" id="GO:0005774">
    <property type="term" value="C:vacuolar membrane"/>
    <property type="evidence" value="ECO:0007669"/>
    <property type="project" value="UniProtKB-SubCell"/>
</dbReference>
<dbReference type="InterPro" id="IPR005365">
    <property type="entry name" value="Npr3"/>
</dbReference>
<feature type="compositionally biased region" description="Polar residues" evidence="3">
    <location>
        <begin position="168"/>
        <end position="181"/>
    </location>
</feature>
<feature type="compositionally biased region" description="Basic and acidic residues" evidence="3">
    <location>
        <begin position="93"/>
        <end position="104"/>
    </location>
</feature>
<feature type="compositionally biased region" description="Polar residues" evidence="3">
    <location>
        <begin position="1039"/>
        <end position="1052"/>
    </location>
</feature>
<dbReference type="STRING" id="401625.A0A0P1BA24"/>
<keyword evidence="6" id="KW-1185">Reference proteome</keyword>
<dbReference type="GO" id="GO:1990130">
    <property type="term" value="C:GATOR1 complex"/>
    <property type="evidence" value="ECO:0007669"/>
    <property type="project" value="TreeGrafter"/>
</dbReference>
<sequence>MVRRTSPSHPANPSLVLAVLLTVESSRGSSLVFRWPPNPSLSKRHSQVRYYRTNDDAGQASEDLPDRQQRPDAQAAALRKPVSSSTSRGRAGQGEEGRKQRGAGDVRGTLSSTDSRSAQQREDAREKAMREEAGSASDTSASSSAMDSQGHSDGDISFDSEEWLPSLRSRTSSTGAENATVANRAKEPHDGLGAESAVDADSDSASVDGLGAAARGSARDSRTRRRVPSSSAIPAPSSSPRQGPARSSSRARGRGGASGPLRDVLDPASAASSQERAEDRAVQRAKRQARAYTTYLGYQEAFLASLLSPHRDACHARFELTVDDVAFVGHPVCADASANWGDVPDDAIQRPAGQPRRQSHSPVRGRAPRAEENMLTAEGAAREVASEEHVQTSEDAGSESRLPSDSKRGRDAASTLSSQLNSNAVSSGQHRSGITAFHLVLVLDRPDPSADMPQLDTSTWSAMFHDAVCFKLTAALWAEQVRCGYVASESEHLLSLRETCRDRAKLSRLREVETCLDPNDHLLAAGAGGRWGGSGDAWDEASRATGPLLLPWKTLLLSESAGLGRDPASSDDESDSPVMRGDGIEGWAKRFTAYLKPTLAGVPTFGELADLLAWDLYDDVFPMVRHLIYYRDARVVDVPRIHSMYAISPLFYLRNLPRLSTSWHRAFPNEPSLPAFLSTFSASLRPFAVNFGRNQRQTAFDALVWLLRHDVIVQMHARLRLVATEEIKRDAARRRAALRHARATKRQQKGFQRARENTQASDVTFLTGVNSFHEAAAPVGGAPVQSGMAQVLARGNAYHRGDGVQADPEPTNNTQPTGEDVTVQPKGRTGSVSSRVESSRTTSLSPLTSFSALKESSTASARYIDELRFERRRIPRSRSPSRAIGLVGDDVRTQLSFSSEASSSAVPAMKTVANTSRPNTPRGRALSIRQEHLHSDAFTPNSSSSLGNVDNATRIASRSPSRARMRITGFGQDEEVQIDDSGGSQEAGASMQKSGGKGDGPLQVPFQYLNRAGDEARRLSLVGEEASTRDSPALERNNGGCSTVEPSVATSREQLDSVAPDQGTSRHEGDHDRSSPRGSEANDSLESEVSESQYSLDLEQWEIDPMPSIIPEPGRASAEENEWIESMLNRQQEEWIVEWFRKLLPYMNGRHTIDEIVYREEMRRRELKAVLAAFKDEMIHFVHP</sequence>
<dbReference type="Proteomes" id="UP000054845">
    <property type="component" value="Unassembled WGS sequence"/>
</dbReference>
<feature type="compositionally biased region" description="Low complexity" evidence="3">
    <location>
        <begin position="135"/>
        <end position="151"/>
    </location>
</feature>
<comment type="subcellular location">
    <subcellularLocation>
        <location evidence="2">Vacuole membrane</location>
        <topology evidence="2">Peripheral membrane protein</topology>
    </subcellularLocation>
</comment>
<dbReference type="GO" id="GO:0010508">
    <property type="term" value="P:positive regulation of autophagy"/>
    <property type="evidence" value="ECO:0007669"/>
    <property type="project" value="TreeGrafter"/>
</dbReference>
<feature type="compositionally biased region" description="Basic and acidic residues" evidence="3">
    <location>
        <begin position="119"/>
        <end position="133"/>
    </location>
</feature>
<protein>
    <recommendedName>
        <fullName evidence="2">Nitrogen permease regulator 3</fullName>
    </recommendedName>
    <alternativeName>
        <fullName evidence="2">Required for meiotic nuclear division protein 11</fullName>
    </alternativeName>
</protein>
<dbReference type="PANTHER" id="PTHR13153:SF5">
    <property type="entry name" value="GATOR COMPLEX PROTEIN NPRL3"/>
    <property type="match status" value="1"/>
</dbReference>
<feature type="region of interest" description="Disordered" evidence="3">
    <location>
        <begin position="800"/>
        <end position="845"/>
    </location>
</feature>
<feature type="compositionally biased region" description="Polar residues" evidence="3">
    <location>
        <begin position="109"/>
        <end position="118"/>
    </location>
</feature>
<dbReference type="Pfam" id="PF03666">
    <property type="entry name" value="NPR3"/>
    <property type="match status" value="2"/>
</dbReference>
<organism evidence="5 6">
    <name type="scientific">Ceraceosorus bombacis</name>
    <dbReference type="NCBI Taxonomy" id="401625"/>
    <lineage>
        <taxon>Eukaryota</taxon>
        <taxon>Fungi</taxon>
        <taxon>Dikarya</taxon>
        <taxon>Basidiomycota</taxon>
        <taxon>Ustilaginomycotina</taxon>
        <taxon>Exobasidiomycetes</taxon>
        <taxon>Ceraceosorales</taxon>
        <taxon>Ceraceosoraceae</taxon>
        <taxon>Ceraceosorus</taxon>
    </lineage>
</organism>
<feature type="compositionally biased region" description="Low complexity" evidence="3">
    <location>
        <begin position="827"/>
        <end position="845"/>
    </location>
</feature>
<feature type="compositionally biased region" description="Basic and acidic residues" evidence="3">
    <location>
        <begin position="402"/>
        <end position="411"/>
    </location>
</feature>
<evidence type="ECO:0000256" key="2">
    <source>
        <dbReference type="RuleBase" id="RU368069"/>
    </source>
</evidence>
<accession>A0A0P1BA24</accession>
<evidence type="ECO:0000256" key="1">
    <source>
        <dbReference type="ARBA" id="ARBA00010546"/>
    </source>
</evidence>
<dbReference type="GO" id="GO:0038202">
    <property type="term" value="P:TORC1 signaling"/>
    <property type="evidence" value="ECO:0007669"/>
    <property type="project" value="TreeGrafter"/>
</dbReference>
<proteinExistence type="inferred from homology"/>
<dbReference type="InterPro" id="IPR056603">
    <property type="entry name" value="HTH_NPRL3"/>
</dbReference>
<comment type="function">
    <text evidence="2">Mediates inactivation of the TORC1 complex in response to amino acid starvation. Required for meiotic nuclear division.</text>
</comment>
<keyword evidence="2" id="KW-0469">Meiosis</keyword>
<evidence type="ECO:0000313" key="5">
    <source>
        <dbReference type="EMBL" id="CEH12215.1"/>
    </source>
</evidence>
<reference evidence="5 6" key="1">
    <citation type="submission" date="2014-09" db="EMBL/GenBank/DDBJ databases">
        <authorList>
            <person name="Magalhaes I.L.F."/>
            <person name="Oliveira U."/>
            <person name="Santos F.R."/>
            <person name="Vidigal T.H.D.A."/>
            <person name="Brescovit A.D."/>
            <person name="Santos A.J."/>
        </authorList>
    </citation>
    <scope>NUCLEOTIDE SEQUENCE [LARGE SCALE GENOMIC DNA]</scope>
</reference>
<dbReference type="GO" id="GO:0034198">
    <property type="term" value="P:cellular response to amino acid starvation"/>
    <property type="evidence" value="ECO:0007669"/>
    <property type="project" value="TreeGrafter"/>
</dbReference>
<dbReference type="OrthoDB" id="18648at2759"/>
<feature type="compositionally biased region" description="Basic and acidic residues" evidence="3">
    <location>
        <begin position="380"/>
        <end position="392"/>
    </location>
</feature>
<feature type="region of interest" description="Disordered" evidence="3">
    <location>
        <begin position="57"/>
        <end position="283"/>
    </location>
</feature>
<feature type="compositionally biased region" description="Low complexity" evidence="3">
    <location>
        <begin position="228"/>
        <end position="250"/>
    </location>
</feature>
<feature type="compositionally biased region" description="Basic and acidic residues" evidence="3">
    <location>
        <begin position="1064"/>
        <end position="1075"/>
    </location>
</feature>
<feature type="compositionally biased region" description="Low complexity" evidence="3">
    <location>
        <begin position="193"/>
        <end position="216"/>
    </location>
</feature>
<comment type="similarity">
    <text evidence="1 2">Belongs to the NPR3 family.</text>
</comment>
<evidence type="ECO:0000256" key="3">
    <source>
        <dbReference type="SAM" id="MobiDB-lite"/>
    </source>
</evidence>